<dbReference type="Gene3D" id="1.10.10.60">
    <property type="entry name" value="Homeodomain-like"/>
    <property type="match status" value="1"/>
</dbReference>
<proteinExistence type="predicted"/>
<gene>
    <name evidence="6" type="ORF">ACFOUW_37375</name>
</gene>
<dbReference type="InterPro" id="IPR036271">
    <property type="entry name" value="Tet_transcr_reg_TetR-rel_C_sf"/>
</dbReference>
<evidence type="ECO:0000256" key="4">
    <source>
        <dbReference type="PROSITE-ProRule" id="PRU00335"/>
    </source>
</evidence>
<dbReference type="Pfam" id="PF00440">
    <property type="entry name" value="TetR_N"/>
    <property type="match status" value="1"/>
</dbReference>
<keyword evidence="7" id="KW-1185">Reference proteome</keyword>
<reference evidence="7" key="1">
    <citation type="journal article" date="2019" name="Int. J. Syst. Evol. Microbiol.">
        <title>The Global Catalogue of Microorganisms (GCM) 10K type strain sequencing project: providing services to taxonomists for standard genome sequencing and annotation.</title>
        <authorList>
            <consortium name="The Broad Institute Genomics Platform"/>
            <consortium name="The Broad Institute Genome Sequencing Center for Infectious Disease"/>
            <person name="Wu L."/>
            <person name="Ma J."/>
        </authorList>
    </citation>
    <scope>NUCLEOTIDE SEQUENCE [LARGE SCALE GENOMIC DNA]</scope>
    <source>
        <strain evidence="7">CGMCC 4.7241</strain>
    </source>
</reference>
<dbReference type="PRINTS" id="PR00455">
    <property type="entry name" value="HTHTETR"/>
</dbReference>
<accession>A0ABV7YNW0</accession>
<dbReference type="SUPFAM" id="SSF48498">
    <property type="entry name" value="Tetracyclin repressor-like, C-terminal domain"/>
    <property type="match status" value="1"/>
</dbReference>
<dbReference type="RefSeq" id="WP_205118034.1">
    <property type="nucleotide sequence ID" value="NZ_JAFBCM010000001.1"/>
</dbReference>
<evidence type="ECO:0000256" key="2">
    <source>
        <dbReference type="ARBA" id="ARBA00023125"/>
    </source>
</evidence>
<name>A0ABV7YNW0_9ACTN</name>
<dbReference type="PROSITE" id="PS50977">
    <property type="entry name" value="HTH_TETR_2"/>
    <property type="match status" value="1"/>
</dbReference>
<comment type="caution">
    <text evidence="6">The sequence shown here is derived from an EMBL/GenBank/DDBJ whole genome shotgun (WGS) entry which is preliminary data.</text>
</comment>
<evidence type="ECO:0000313" key="6">
    <source>
        <dbReference type="EMBL" id="MFC3766549.1"/>
    </source>
</evidence>
<dbReference type="InterPro" id="IPR011075">
    <property type="entry name" value="TetR_C"/>
</dbReference>
<dbReference type="EMBL" id="JBHRZH010000056">
    <property type="protein sequence ID" value="MFC3766549.1"/>
    <property type="molecule type" value="Genomic_DNA"/>
</dbReference>
<evidence type="ECO:0000256" key="3">
    <source>
        <dbReference type="ARBA" id="ARBA00023163"/>
    </source>
</evidence>
<evidence type="ECO:0000313" key="7">
    <source>
        <dbReference type="Proteomes" id="UP001595699"/>
    </source>
</evidence>
<dbReference type="PANTHER" id="PTHR47506">
    <property type="entry name" value="TRANSCRIPTIONAL REGULATORY PROTEIN"/>
    <property type="match status" value="1"/>
</dbReference>
<sequence>MARLKEFDPDVVLQRALDLFWRRGYEATSMADLVEHLGIGRASIYATYGSKHELYLKALERYGRTTGLSSAEVLARPGPVLPAVRELLLSYADRPADGPKGCMITNAAVELMASDDEVCKRVETSWDKLEHALTGAMMRARAQGEVGADRDPEVLARFLLVVMQGLRVLGRGEPDPDRVRDAVDQALGTLQ</sequence>
<evidence type="ECO:0000256" key="1">
    <source>
        <dbReference type="ARBA" id="ARBA00023015"/>
    </source>
</evidence>
<dbReference type="PANTHER" id="PTHR47506:SF1">
    <property type="entry name" value="HTH-TYPE TRANSCRIPTIONAL REGULATOR YJDC"/>
    <property type="match status" value="1"/>
</dbReference>
<organism evidence="6 7">
    <name type="scientific">Tenggerimyces flavus</name>
    <dbReference type="NCBI Taxonomy" id="1708749"/>
    <lineage>
        <taxon>Bacteria</taxon>
        <taxon>Bacillati</taxon>
        <taxon>Actinomycetota</taxon>
        <taxon>Actinomycetes</taxon>
        <taxon>Propionibacteriales</taxon>
        <taxon>Nocardioidaceae</taxon>
        <taxon>Tenggerimyces</taxon>
    </lineage>
</organism>
<feature type="domain" description="HTH tetR-type" evidence="5">
    <location>
        <begin position="6"/>
        <end position="66"/>
    </location>
</feature>
<dbReference type="Gene3D" id="1.10.357.10">
    <property type="entry name" value="Tetracycline Repressor, domain 2"/>
    <property type="match status" value="1"/>
</dbReference>
<dbReference type="InterPro" id="IPR009057">
    <property type="entry name" value="Homeodomain-like_sf"/>
</dbReference>
<dbReference type="SUPFAM" id="SSF46689">
    <property type="entry name" value="Homeodomain-like"/>
    <property type="match status" value="1"/>
</dbReference>
<keyword evidence="2 4" id="KW-0238">DNA-binding</keyword>
<dbReference type="InterPro" id="IPR001647">
    <property type="entry name" value="HTH_TetR"/>
</dbReference>
<dbReference type="Pfam" id="PF16925">
    <property type="entry name" value="TetR_C_13"/>
    <property type="match status" value="1"/>
</dbReference>
<keyword evidence="3" id="KW-0804">Transcription</keyword>
<protein>
    <submittedName>
        <fullName evidence="6">TetR/AcrR family transcriptional regulator</fullName>
    </submittedName>
</protein>
<evidence type="ECO:0000259" key="5">
    <source>
        <dbReference type="PROSITE" id="PS50977"/>
    </source>
</evidence>
<keyword evidence="1" id="KW-0805">Transcription regulation</keyword>
<feature type="DNA-binding region" description="H-T-H motif" evidence="4">
    <location>
        <begin position="29"/>
        <end position="48"/>
    </location>
</feature>
<dbReference type="Proteomes" id="UP001595699">
    <property type="component" value="Unassembled WGS sequence"/>
</dbReference>